<reference evidence="5" key="2">
    <citation type="submission" date="2023-07" db="EMBL/GenBank/DDBJ databases">
        <title>Duganella aceri sp. nov., isolated from tree sap.</title>
        <authorList>
            <person name="Kim I.S."/>
        </authorList>
    </citation>
    <scope>NUCLEOTIDE SEQUENCE [LARGE SCALE GENOMIC DNA]</scope>
    <source>
        <strain evidence="5">SAP-35</strain>
    </source>
</reference>
<evidence type="ECO:0000313" key="5">
    <source>
        <dbReference type="Proteomes" id="UP000666369"/>
    </source>
</evidence>
<accession>A0ABX0FPU6</accession>
<keyword evidence="2" id="KW-0732">Signal</keyword>
<protein>
    <submittedName>
        <fullName evidence="4">PEP-CTERM sorting domain-containing protein</fullName>
    </submittedName>
</protein>
<evidence type="ECO:0000256" key="1">
    <source>
        <dbReference type="SAM" id="MobiDB-lite"/>
    </source>
</evidence>
<proteinExistence type="predicted"/>
<dbReference type="Proteomes" id="UP000666369">
    <property type="component" value="Unassembled WGS sequence"/>
</dbReference>
<evidence type="ECO:0000256" key="2">
    <source>
        <dbReference type="SAM" id="SignalP"/>
    </source>
</evidence>
<sequence>MKSPTLISIVLLAVSLAGAAHAGSDVPATRNIAPATIELASCDANSPAPCGIGASDAKTTDADDLHALPPSDPKHRPNAEPASPVPEPQTFVMLMLGLVVLGFASRRSNASEKFKD</sequence>
<comment type="caution">
    <text evidence="4">The sequence shown here is derived from an EMBL/GenBank/DDBJ whole genome shotgun (WGS) entry which is preliminary data.</text>
</comment>
<name>A0ABX0FPU6_9BURK</name>
<dbReference type="EMBL" id="JAADJT010000009">
    <property type="protein sequence ID" value="NGZ86643.1"/>
    <property type="molecule type" value="Genomic_DNA"/>
</dbReference>
<organism evidence="4 5">
    <name type="scientific">Duganella aceris</name>
    <dbReference type="NCBI Taxonomy" id="2703883"/>
    <lineage>
        <taxon>Bacteria</taxon>
        <taxon>Pseudomonadati</taxon>
        <taxon>Pseudomonadota</taxon>
        <taxon>Betaproteobacteria</taxon>
        <taxon>Burkholderiales</taxon>
        <taxon>Oxalobacteraceae</taxon>
        <taxon>Telluria group</taxon>
        <taxon>Duganella</taxon>
    </lineage>
</organism>
<feature type="compositionally biased region" description="Basic and acidic residues" evidence="1">
    <location>
        <begin position="58"/>
        <end position="78"/>
    </location>
</feature>
<feature type="signal peptide" evidence="2">
    <location>
        <begin position="1"/>
        <end position="22"/>
    </location>
</feature>
<evidence type="ECO:0000259" key="3">
    <source>
        <dbReference type="Pfam" id="PF07589"/>
    </source>
</evidence>
<gene>
    <name evidence="4" type="ORF">GW587_20565</name>
</gene>
<reference evidence="4 5" key="1">
    <citation type="submission" date="2020-01" db="EMBL/GenBank/DDBJ databases">
        <authorList>
            <person name="Lee S.D."/>
        </authorList>
    </citation>
    <scope>NUCLEOTIDE SEQUENCE [LARGE SCALE GENOMIC DNA]</scope>
    <source>
        <strain evidence="4 5">SAP-35</strain>
    </source>
</reference>
<dbReference type="RefSeq" id="WP_166106479.1">
    <property type="nucleotide sequence ID" value="NZ_JAADJT010000009.1"/>
</dbReference>
<evidence type="ECO:0000313" key="4">
    <source>
        <dbReference type="EMBL" id="NGZ86643.1"/>
    </source>
</evidence>
<dbReference type="InterPro" id="IPR013424">
    <property type="entry name" value="Ice-binding_C"/>
</dbReference>
<feature type="region of interest" description="Disordered" evidence="1">
    <location>
        <begin position="50"/>
        <end position="87"/>
    </location>
</feature>
<keyword evidence="5" id="KW-1185">Reference proteome</keyword>
<dbReference type="Pfam" id="PF07589">
    <property type="entry name" value="PEP-CTERM"/>
    <property type="match status" value="1"/>
</dbReference>
<dbReference type="NCBIfam" id="TIGR02595">
    <property type="entry name" value="PEP_CTERM"/>
    <property type="match status" value="1"/>
</dbReference>
<feature type="domain" description="Ice-binding protein C-terminal" evidence="3">
    <location>
        <begin position="84"/>
        <end position="107"/>
    </location>
</feature>
<feature type="chain" id="PRO_5045853533" evidence="2">
    <location>
        <begin position="23"/>
        <end position="116"/>
    </location>
</feature>